<dbReference type="RefSeq" id="WP_267219025.1">
    <property type="nucleotide sequence ID" value="NZ_JAPCWC010000003.1"/>
</dbReference>
<protein>
    <submittedName>
        <fullName evidence="2">Uncharacterized protein</fullName>
    </submittedName>
</protein>
<evidence type="ECO:0000313" key="2">
    <source>
        <dbReference type="EMBL" id="MFC0684937.1"/>
    </source>
</evidence>
<gene>
    <name evidence="2" type="ORF">ACFFF8_10050</name>
</gene>
<evidence type="ECO:0000313" key="3">
    <source>
        <dbReference type="Proteomes" id="UP001589858"/>
    </source>
</evidence>
<sequence>MIHESRFLAPRLLEPRFLAMAEVLTELAGEIEALGEVLCRDEGFAAGHIRELQAIDLISQKQRALSAILSAGFSATEMRRINLEAINLRFRHFLDDSETLCEVPLDSPPANGTGDGGPLDLWD</sequence>
<keyword evidence="3" id="KW-1185">Reference proteome</keyword>
<organism evidence="2 3">
    <name type="scientific">Novosphingobium clariflavum</name>
    <dbReference type="NCBI Taxonomy" id="2029884"/>
    <lineage>
        <taxon>Bacteria</taxon>
        <taxon>Pseudomonadati</taxon>
        <taxon>Pseudomonadota</taxon>
        <taxon>Alphaproteobacteria</taxon>
        <taxon>Sphingomonadales</taxon>
        <taxon>Sphingomonadaceae</taxon>
        <taxon>Novosphingobium</taxon>
    </lineage>
</organism>
<accession>A0ABV6S6R3</accession>
<feature type="region of interest" description="Disordered" evidence="1">
    <location>
        <begin position="104"/>
        <end position="123"/>
    </location>
</feature>
<comment type="caution">
    <text evidence="2">The sequence shown here is derived from an EMBL/GenBank/DDBJ whole genome shotgun (WGS) entry which is preliminary data.</text>
</comment>
<dbReference type="Proteomes" id="UP001589858">
    <property type="component" value="Unassembled WGS sequence"/>
</dbReference>
<dbReference type="EMBL" id="JBHLTM010000035">
    <property type="protein sequence ID" value="MFC0684937.1"/>
    <property type="molecule type" value="Genomic_DNA"/>
</dbReference>
<reference evidence="2 3" key="1">
    <citation type="submission" date="2024-09" db="EMBL/GenBank/DDBJ databases">
        <authorList>
            <person name="Sun Q."/>
            <person name="Mori K."/>
        </authorList>
    </citation>
    <scope>NUCLEOTIDE SEQUENCE [LARGE SCALE GENOMIC DNA]</scope>
    <source>
        <strain evidence="2 3">CICC 11035S</strain>
    </source>
</reference>
<proteinExistence type="predicted"/>
<name>A0ABV6S6R3_9SPHN</name>
<evidence type="ECO:0000256" key="1">
    <source>
        <dbReference type="SAM" id="MobiDB-lite"/>
    </source>
</evidence>